<reference evidence="5" key="1">
    <citation type="journal article" date="2014" name="Int. J. Syst. Evol. Microbiol.">
        <title>Complete genome of a new Firmicutes species belonging to the dominant human colonic microbiota ('Ruminococcus bicirculans') reveals two chromosomes and a selective capacity to utilize plant glucans.</title>
        <authorList>
            <consortium name="NISC Comparative Sequencing Program"/>
            <person name="Wegmann U."/>
            <person name="Louis P."/>
            <person name="Goesmann A."/>
            <person name="Henrissat B."/>
            <person name="Duncan S.H."/>
            <person name="Flint H.J."/>
        </authorList>
    </citation>
    <scope>NUCLEOTIDE SEQUENCE</scope>
    <source>
        <strain evidence="5">NBRC 109915</strain>
    </source>
</reference>
<evidence type="ECO:0000256" key="3">
    <source>
        <dbReference type="ARBA" id="ARBA00023239"/>
    </source>
</evidence>
<dbReference type="PANTHER" id="PTHR42738">
    <property type="entry name" value="HYDROXYMETHYLGLUTARYL-COA LYASE"/>
    <property type="match status" value="1"/>
</dbReference>
<sequence length="308" mass="31966">MNPGQSFEAAVAIEFMGKMKLGGIMSLGPCEIFEVGPRDGLQNEAGEIAVADKVALVDRLTDAGFRRIECASFVSPKWVPQMAGSGEVMAAIRRKDGVRYAALTPNMRGFEDALAAGVDEVAVFGSASEGFSQKNINASVAESLARFAPILEDARHRDIPVRGYVSCVVECPYDGAVAPAAVAEVADKLFAMGCYEISLGDTIGAGTPDSIARMLLAVRDVVPVGRLAGHYHDTQGRAMANIDASLSLGVRVFDAAVGGLGGCPYAPGASGNVATEAVNAHLTALGYETGLDQDVLEQAAGLAQAMRG</sequence>
<dbReference type="Pfam" id="PF00682">
    <property type="entry name" value="HMGL-like"/>
    <property type="match status" value="1"/>
</dbReference>
<dbReference type="Gene3D" id="3.20.20.70">
    <property type="entry name" value="Aldolase class I"/>
    <property type="match status" value="1"/>
</dbReference>
<dbReference type="PANTHER" id="PTHR42738:SF7">
    <property type="entry name" value="HYDROXYMETHYLGLUTARYL-COA LYASE"/>
    <property type="match status" value="1"/>
</dbReference>
<dbReference type="EMBL" id="BSNL01000001">
    <property type="protein sequence ID" value="GLQ26984.1"/>
    <property type="molecule type" value="Genomic_DNA"/>
</dbReference>
<accession>A0ABQ5VIT9</accession>
<feature type="domain" description="Pyruvate carboxyltransferase" evidence="4">
    <location>
        <begin position="30"/>
        <end position="297"/>
    </location>
</feature>
<keyword evidence="2" id="KW-0479">Metal-binding</keyword>
<organism evidence="5 6">
    <name type="scientific">Sulfitobacter pacificus</name>
    <dbReference type="NCBI Taxonomy" id="1499314"/>
    <lineage>
        <taxon>Bacteria</taxon>
        <taxon>Pseudomonadati</taxon>
        <taxon>Pseudomonadota</taxon>
        <taxon>Alphaproteobacteria</taxon>
        <taxon>Rhodobacterales</taxon>
        <taxon>Roseobacteraceae</taxon>
        <taxon>Sulfitobacter</taxon>
    </lineage>
</organism>
<evidence type="ECO:0000256" key="2">
    <source>
        <dbReference type="ARBA" id="ARBA00022723"/>
    </source>
</evidence>
<dbReference type="InterPro" id="IPR000891">
    <property type="entry name" value="PYR_CT"/>
</dbReference>
<reference evidence="5" key="2">
    <citation type="submission" date="2023-01" db="EMBL/GenBank/DDBJ databases">
        <title>Draft genome sequence of Sulfitobacter pacificus strain NBRC 109915.</title>
        <authorList>
            <person name="Sun Q."/>
            <person name="Mori K."/>
        </authorList>
    </citation>
    <scope>NUCLEOTIDE SEQUENCE</scope>
    <source>
        <strain evidence="5">NBRC 109915</strain>
    </source>
</reference>
<dbReference type="PROSITE" id="PS50991">
    <property type="entry name" value="PYR_CT"/>
    <property type="match status" value="1"/>
</dbReference>
<dbReference type="GO" id="GO:0016829">
    <property type="term" value="F:lyase activity"/>
    <property type="evidence" value="ECO:0007669"/>
    <property type="project" value="UniProtKB-KW"/>
</dbReference>
<dbReference type="SUPFAM" id="SSF51569">
    <property type="entry name" value="Aldolase"/>
    <property type="match status" value="1"/>
</dbReference>
<dbReference type="InterPro" id="IPR013785">
    <property type="entry name" value="Aldolase_TIM"/>
</dbReference>
<dbReference type="NCBIfam" id="NF004283">
    <property type="entry name" value="PRK05692.1"/>
    <property type="match status" value="1"/>
</dbReference>
<dbReference type="InterPro" id="IPR043594">
    <property type="entry name" value="HMGL"/>
</dbReference>
<evidence type="ECO:0000313" key="6">
    <source>
        <dbReference type="Proteomes" id="UP001161388"/>
    </source>
</evidence>
<proteinExistence type="inferred from homology"/>
<keyword evidence="6" id="KW-1185">Reference proteome</keyword>
<protein>
    <submittedName>
        <fullName evidence="5">Hydroxymethylglutaryl-CoA lyase</fullName>
    </submittedName>
</protein>
<evidence type="ECO:0000256" key="1">
    <source>
        <dbReference type="ARBA" id="ARBA00009405"/>
    </source>
</evidence>
<comment type="caution">
    <text evidence="5">The sequence shown here is derived from an EMBL/GenBank/DDBJ whole genome shotgun (WGS) entry which is preliminary data.</text>
</comment>
<evidence type="ECO:0000313" key="5">
    <source>
        <dbReference type="EMBL" id="GLQ26984.1"/>
    </source>
</evidence>
<dbReference type="CDD" id="cd07938">
    <property type="entry name" value="DRE_TIM_HMGL"/>
    <property type="match status" value="1"/>
</dbReference>
<name>A0ABQ5VIT9_9RHOB</name>
<gene>
    <name evidence="5" type="primary">hmgL</name>
    <name evidence="5" type="ORF">GCM10007927_17870</name>
</gene>
<keyword evidence="3 5" id="KW-0456">Lyase</keyword>
<comment type="similarity">
    <text evidence="1">Belongs to the HMG-CoA lyase family.</text>
</comment>
<dbReference type="Proteomes" id="UP001161388">
    <property type="component" value="Unassembled WGS sequence"/>
</dbReference>
<evidence type="ECO:0000259" key="4">
    <source>
        <dbReference type="PROSITE" id="PS50991"/>
    </source>
</evidence>